<feature type="domain" description="DinB-like" evidence="1">
    <location>
        <begin position="10"/>
        <end position="144"/>
    </location>
</feature>
<name>A0ABW3B9T7_9FLAO</name>
<gene>
    <name evidence="2" type="ORF">ACFQZJ_16590</name>
</gene>
<dbReference type="Gene3D" id="1.20.120.450">
    <property type="entry name" value="dinb family like domain"/>
    <property type="match status" value="1"/>
</dbReference>
<keyword evidence="3" id="KW-1185">Reference proteome</keyword>
<dbReference type="RefSeq" id="WP_379935998.1">
    <property type="nucleotide sequence ID" value="NZ_JBHTHY010000014.1"/>
</dbReference>
<comment type="caution">
    <text evidence="2">The sequence shown here is derived from an EMBL/GenBank/DDBJ whole genome shotgun (WGS) entry which is preliminary data.</text>
</comment>
<evidence type="ECO:0000313" key="2">
    <source>
        <dbReference type="EMBL" id="MFD0799094.1"/>
    </source>
</evidence>
<dbReference type="InterPro" id="IPR024775">
    <property type="entry name" value="DinB-like"/>
</dbReference>
<evidence type="ECO:0000313" key="3">
    <source>
        <dbReference type="Proteomes" id="UP001597012"/>
    </source>
</evidence>
<dbReference type="EMBL" id="JBHTHY010000014">
    <property type="protein sequence ID" value="MFD0799094.1"/>
    <property type="molecule type" value="Genomic_DNA"/>
</dbReference>
<dbReference type="SUPFAM" id="SSF109854">
    <property type="entry name" value="DinB/YfiT-like putative metalloenzymes"/>
    <property type="match status" value="1"/>
</dbReference>
<proteinExistence type="predicted"/>
<reference evidence="3" key="1">
    <citation type="journal article" date="2019" name="Int. J. Syst. Evol. Microbiol.">
        <title>The Global Catalogue of Microorganisms (GCM) 10K type strain sequencing project: providing services to taxonomists for standard genome sequencing and annotation.</title>
        <authorList>
            <consortium name="The Broad Institute Genomics Platform"/>
            <consortium name="The Broad Institute Genome Sequencing Center for Infectious Disease"/>
            <person name="Wu L."/>
            <person name="Ma J."/>
        </authorList>
    </citation>
    <scope>NUCLEOTIDE SEQUENCE [LARGE SCALE GENOMIC DNA]</scope>
    <source>
        <strain evidence="3">CCUG 61948</strain>
    </source>
</reference>
<accession>A0ABW3B9T7</accession>
<protein>
    <submittedName>
        <fullName evidence="2">DinB family protein</fullName>
    </submittedName>
</protein>
<sequence length="151" mass="17107">MKNELGITLQNRKNLLAILENTSKEDLLRIPKEFRNNIWWNIAHVVVTQQILVYKFSGLPMLVSEELVAKFMKGTVPDGTATDVEIAQITKALVSTIERTQEDYAAGHFKDFKPYTTSAKVTLNNVQDAISFNNFHEGIHLGSIFALRKML</sequence>
<dbReference type="Pfam" id="PF12867">
    <property type="entry name" value="DinB_2"/>
    <property type="match status" value="1"/>
</dbReference>
<organism evidence="2 3">
    <name type="scientific">Maribacter chungangensis</name>
    <dbReference type="NCBI Taxonomy" id="1069117"/>
    <lineage>
        <taxon>Bacteria</taxon>
        <taxon>Pseudomonadati</taxon>
        <taxon>Bacteroidota</taxon>
        <taxon>Flavobacteriia</taxon>
        <taxon>Flavobacteriales</taxon>
        <taxon>Flavobacteriaceae</taxon>
        <taxon>Maribacter</taxon>
    </lineage>
</organism>
<dbReference type="InterPro" id="IPR034660">
    <property type="entry name" value="DinB/YfiT-like"/>
</dbReference>
<evidence type="ECO:0000259" key="1">
    <source>
        <dbReference type="Pfam" id="PF12867"/>
    </source>
</evidence>
<dbReference type="Proteomes" id="UP001597012">
    <property type="component" value="Unassembled WGS sequence"/>
</dbReference>